<feature type="compositionally biased region" description="Basic and acidic residues" evidence="9">
    <location>
        <begin position="533"/>
        <end position="549"/>
    </location>
</feature>
<dbReference type="Proteomes" id="UP001556367">
    <property type="component" value="Unassembled WGS sequence"/>
</dbReference>
<comment type="subcellular location">
    <subcellularLocation>
        <location evidence="1">Nucleus</location>
    </subcellularLocation>
</comment>
<feature type="domain" description="CCHC-type" evidence="10">
    <location>
        <begin position="350"/>
        <end position="365"/>
    </location>
</feature>
<dbReference type="SUPFAM" id="SSF57756">
    <property type="entry name" value="Retrovirus zinc finger-like domains"/>
    <property type="match status" value="2"/>
</dbReference>
<evidence type="ECO:0000256" key="2">
    <source>
        <dbReference type="ARBA" id="ARBA00022664"/>
    </source>
</evidence>
<dbReference type="InterPro" id="IPR001878">
    <property type="entry name" value="Znf_CCHC"/>
</dbReference>
<feature type="compositionally biased region" description="Basic and acidic residues" evidence="9">
    <location>
        <begin position="51"/>
        <end position="67"/>
    </location>
</feature>
<feature type="compositionally biased region" description="Basic residues" evidence="9">
    <location>
        <begin position="102"/>
        <end position="116"/>
    </location>
</feature>
<dbReference type="SMART" id="SM00343">
    <property type="entry name" value="ZnF_C2HC"/>
    <property type="match status" value="4"/>
</dbReference>
<evidence type="ECO:0000256" key="1">
    <source>
        <dbReference type="ARBA" id="ARBA00004123"/>
    </source>
</evidence>
<feature type="compositionally biased region" description="Basic and acidic residues" evidence="9">
    <location>
        <begin position="74"/>
        <end position="101"/>
    </location>
</feature>
<feature type="compositionally biased region" description="Polar residues" evidence="9">
    <location>
        <begin position="508"/>
        <end position="517"/>
    </location>
</feature>
<evidence type="ECO:0000256" key="7">
    <source>
        <dbReference type="ARBA" id="ARBA00023242"/>
    </source>
</evidence>
<dbReference type="PANTHER" id="PTHR46543">
    <property type="entry name" value="ZINC FINGER CCHC DOMAIN-CONTAINING PROTEIN 7"/>
    <property type="match status" value="1"/>
</dbReference>
<keyword evidence="5 8" id="KW-0863">Zinc-finger</keyword>
<dbReference type="InterPro" id="IPR051644">
    <property type="entry name" value="TRAMP_AT-DNA-binding"/>
</dbReference>
<accession>A0ABR3J3A6</accession>
<evidence type="ECO:0000256" key="6">
    <source>
        <dbReference type="ARBA" id="ARBA00022833"/>
    </source>
</evidence>
<organism evidence="11 12">
    <name type="scientific">Hohenbuehelia grisea</name>
    <dbReference type="NCBI Taxonomy" id="104357"/>
    <lineage>
        <taxon>Eukaryota</taxon>
        <taxon>Fungi</taxon>
        <taxon>Dikarya</taxon>
        <taxon>Basidiomycota</taxon>
        <taxon>Agaricomycotina</taxon>
        <taxon>Agaricomycetes</taxon>
        <taxon>Agaricomycetidae</taxon>
        <taxon>Agaricales</taxon>
        <taxon>Pleurotineae</taxon>
        <taxon>Pleurotaceae</taxon>
        <taxon>Hohenbuehelia</taxon>
    </lineage>
</organism>
<keyword evidence="3" id="KW-0479">Metal-binding</keyword>
<feature type="compositionally biased region" description="Gly residues" evidence="9">
    <location>
        <begin position="608"/>
        <end position="617"/>
    </location>
</feature>
<feature type="compositionally biased region" description="Polar residues" evidence="9">
    <location>
        <begin position="554"/>
        <end position="566"/>
    </location>
</feature>
<keyword evidence="12" id="KW-1185">Reference proteome</keyword>
<sequence length="617" mass="69523">MAGSAEIIDLTTTPPPEIINLDSSSEEEGEILVTQPPEPNSSQPASTSGKTLRESPPRRVPLSERVGESSLANNRDEMPEDRGKRRRERDAKRDRDRPQERSRKRRRSSSPRRQRSRSPIQSSQDSLFFIDVAPVAVPPKLQLTSPTTTSKPIPPTAAAPPEKDLQKTKLLLPQHVTVFDGAPVEILAPPPMDLGSKSFIEYLDYDGDDHKGARRYFEDSADEVDVPVKYTCKQCKGDHRTSECTTIICLTCGVRNEHPTRRCPISKVCFRCKLTGHISSECTNKYSSSLADCDRCRSIRHQTKECPTIWRQYDYVTNEEQTSILAWRADRSEMPLGQGGEGYIADDEWCYNCGNAGHWGDDCTRKHTREWLEEPSAFGQYNTMSGPFADASSKSAGPSRRRLQRDWEDPTRIEGRLPANVGARGRKKEQMRMAKANRGGGDDGDDDQDWFSGARRQGERGGQRGAGGKSSGHKPPEAEEDANSKRKRRKRNKGSSADDGGIKDGSNPKESQASSRSLLDRMGGGSSSLLKGVYHEERARRDMDRDKNRRGGPQANQETSQTSQDTRGQDRQKNRDRDKGKARDWDREYERNRDRDRERPRYDSGPRYKGGYGGYRR</sequence>
<feature type="domain" description="CCHC-type" evidence="10">
    <location>
        <begin position="269"/>
        <end position="284"/>
    </location>
</feature>
<feature type="region of interest" description="Disordered" evidence="9">
    <location>
        <begin position="1"/>
        <end position="125"/>
    </location>
</feature>
<evidence type="ECO:0000259" key="10">
    <source>
        <dbReference type="PROSITE" id="PS50158"/>
    </source>
</evidence>
<evidence type="ECO:0000256" key="8">
    <source>
        <dbReference type="PROSITE-ProRule" id="PRU00047"/>
    </source>
</evidence>
<dbReference type="Pfam" id="PF00098">
    <property type="entry name" value="zf-CCHC"/>
    <property type="match status" value="2"/>
</dbReference>
<feature type="compositionally biased region" description="Polar residues" evidence="9">
    <location>
        <begin position="40"/>
        <end position="50"/>
    </location>
</feature>
<gene>
    <name evidence="11" type="ORF">HGRIS_009973</name>
</gene>
<comment type="caution">
    <text evidence="11">The sequence shown here is derived from an EMBL/GenBank/DDBJ whole genome shotgun (WGS) entry which is preliminary data.</text>
</comment>
<feature type="compositionally biased region" description="Basic and acidic residues" evidence="9">
    <location>
        <begin position="404"/>
        <end position="415"/>
    </location>
</feature>
<proteinExistence type="predicted"/>
<keyword evidence="2" id="KW-0507">mRNA processing</keyword>
<dbReference type="PANTHER" id="PTHR46543:SF1">
    <property type="entry name" value="ZINC FINGER CCHC DOMAIN-CONTAINING PROTEIN 7"/>
    <property type="match status" value="1"/>
</dbReference>
<keyword evidence="7" id="KW-0539">Nucleus</keyword>
<keyword evidence="4" id="KW-0677">Repeat</keyword>
<feature type="compositionally biased region" description="Basic and acidic residues" evidence="9">
    <location>
        <begin position="567"/>
        <end position="606"/>
    </location>
</feature>
<protein>
    <recommendedName>
        <fullName evidence="10">CCHC-type domain-containing protein</fullName>
    </recommendedName>
</protein>
<reference evidence="12" key="1">
    <citation type="submission" date="2024-06" db="EMBL/GenBank/DDBJ databases">
        <title>Multi-omics analyses provide insights into the biosynthesis of the anticancer antibiotic pleurotin in Hohenbuehelia grisea.</title>
        <authorList>
            <person name="Weaver J.A."/>
            <person name="Alberti F."/>
        </authorList>
    </citation>
    <scope>NUCLEOTIDE SEQUENCE [LARGE SCALE GENOMIC DNA]</scope>
    <source>
        <strain evidence="12">T-177</strain>
    </source>
</reference>
<evidence type="ECO:0000256" key="3">
    <source>
        <dbReference type="ARBA" id="ARBA00022723"/>
    </source>
</evidence>
<name>A0ABR3J3A6_9AGAR</name>
<evidence type="ECO:0000256" key="9">
    <source>
        <dbReference type="SAM" id="MobiDB-lite"/>
    </source>
</evidence>
<evidence type="ECO:0000313" key="12">
    <source>
        <dbReference type="Proteomes" id="UP001556367"/>
    </source>
</evidence>
<dbReference type="EMBL" id="JASNQZ010000012">
    <property type="protein sequence ID" value="KAL0949950.1"/>
    <property type="molecule type" value="Genomic_DNA"/>
</dbReference>
<dbReference type="InterPro" id="IPR036875">
    <property type="entry name" value="Znf_CCHC_sf"/>
</dbReference>
<dbReference type="PROSITE" id="PS50158">
    <property type="entry name" value="ZF_CCHC"/>
    <property type="match status" value="2"/>
</dbReference>
<evidence type="ECO:0000256" key="5">
    <source>
        <dbReference type="ARBA" id="ARBA00022771"/>
    </source>
</evidence>
<evidence type="ECO:0000313" key="11">
    <source>
        <dbReference type="EMBL" id="KAL0949950.1"/>
    </source>
</evidence>
<feature type="region of interest" description="Disordered" evidence="9">
    <location>
        <begin position="380"/>
        <end position="617"/>
    </location>
</feature>
<keyword evidence="6" id="KW-0862">Zinc</keyword>
<evidence type="ECO:0000256" key="4">
    <source>
        <dbReference type="ARBA" id="ARBA00022737"/>
    </source>
</evidence>
<dbReference type="Gene3D" id="4.10.60.10">
    <property type="entry name" value="Zinc finger, CCHC-type"/>
    <property type="match status" value="1"/>
</dbReference>
<feature type="region of interest" description="Disordered" evidence="9">
    <location>
        <begin position="141"/>
        <end position="162"/>
    </location>
</feature>